<dbReference type="CDD" id="cd06171">
    <property type="entry name" value="Sigma70_r4"/>
    <property type="match status" value="1"/>
</dbReference>
<dbReference type="Gene3D" id="1.10.1740.10">
    <property type="match status" value="1"/>
</dbReference>
<comment type="caution">
    <text evidence="10">The sequence shown here is derived from an EMBL/GenBank/DDBJ whole genome shotgun (WGS) entry which is preliminary data.</text>
</comment>
<dbReference type="Pfam" id="PF04542">
    <property type="entry name" value="Sigma70_r2"/>
    <property type="match status" value="1"/>
</dbReference>
<dbReference type="RefSeq" id="WP_143939121.1">
    <property type="nucleotide sequence ID" value="NZ_VKKG01000006.1"/>
</dbReference>
<accession>A0A553JWZ8</accession>
<comment type="similarity">
    <text evidence="1 6">Belongs to the sigma-70 factor family. ECF subfamily.</text>
</comment>
<evidence type="ECO:0000259" key="8">
    <source>
        <dbReference type="Pfam" id="PF04542"/>
    </source>
</evidence>
<dbReference type="GO" id="GO:0006352">
    <property type="term" value="P:DNA-templated transcription initiation"/>
    <property type="evidence" value="ECO:0007669"/>
    <property type="project" value="InterPro"/>
</dbReference>
<protein>
    <recommendedName>
        <fullName evidence="6">RNA polymerase sigma factor</fullName>
    </recommendedName>
</protein>
<dbReference type="Gene3D" id="1.10.10.10">
    <property type="entry name" value="Winged helix-like DNA-binding domain superfamily/Winged helix DNA-binding domain"/>
    <property type="match status" value="1"/>
</dbReference>
<keyword evidence="3 6" id="KW-0731">Sigma factor</keyword>
<dbReference type="InterPro" id="IPR013324">
    <property type="entry name" value="RNA_pol_sigma_r3/r4-like"/>
</dbReference>
<keyword evidence="2 6" id="KW-0805">Transcription regulation</keyword>
<dbReference type="PANTHER" id="PTHR43133">
    <property type="entry name" value="RNA POLYMERASE ECF-TYPE SIGMA FACTO"/>
    <property type="match status" value="1"/>
</dbReference>
<dbReference type="PANTHER" id="PTHR43133:SF62">
    <property type="entry name" value="RNA POLYMERASE SIGMA FACTOR SIGZ"/>
    <property type="match status" value="1"/>
</dbReference>
<feature type="domain" description="RNA polymerase sigma-70 region 2" evidence="8">
    <location>
        <begin position="24"/>
        <end position="93"/>
    </location>
</feature>
<evidence type="ECO:0000256" key="3">
    <source>
        <dbReference type="ARBA" id="ARBA00023082"/>
    </source>
</evidence>
<feature type="domain" description="RNA polymerase sigma factor 70 region 4 type 2" evidence="9">
    <location>
        <begin position="123"/>
        <end position="172"/>
    </location>
</feature>
<dbReference type="NCBIfam" id="TIGR02937">
    <property type="entry name" value="sigma70-ECF"/>
    <property type="match status" value="1"/>
</dbReference>
<feature type="compositionally biased region" description="Polar residues" evidence="7">
    <location>
        <begin position="106"/>
        <end position="116"/>
    </location>
</feature>
<dbReference type="InterPro" id="IPR014284">
    <property type="entry name" value="RNA_pol_sigma-70_dom"/>
</dbReference>
<dbReference type="GO" id="GO:0016987">
    <property type="term" value="F:sigma factor activity"/>
    <property type="evidence" value="ECO:0007669"/>
    <property type="project" value="UniProtKB-KW"/>
</dbReference>
<evidence type="ECO:0000259" key="9">
    <source>
        <dbReference type="Pfam" id="PF08281"/>
    </source>
</evidence>
<sequence length="187" mass="21086">MSVDEVVLISEEVSSGSRDAFAQMYDRWSPLVHGFVRRKVAPPDADAEDVTQQVFVSAWASRNTLVPGPTALPAWLLLIARRRVADHFATRQRHDRRMREVRRTSPTESVEPSGDTSQEDRLLVSAVLEAMSDPRARILRMAFYEDLTHTQIAERLGLPLGTVKSHIRRGLQTVKDAWKEAGDEQPS</sequence>
<dbReference type="InterPro" id="IPR000838">
    <property type="entry name" value="RNA_pol_sigma70_ECF_CS"/>
</dbReference>
<keyword evidence="5 6" id="KW-0804">Transcription</keyword>
<dbReference type="PROSITE" id="PS01063">
    <property type="entry name" value="SIGMA70_ECF"/>
    <property type="match status" value="1"/>
</dbReference>
<keyword evidence="11" id="KW-1185">Reference proteome</keyword>
<reference evidence="10 11" key="1">
    <citation type="submission" date="2019-07" db="EMBL/GenBank/DDBJ databases">
        <authorList>
            <person name="Zhou L.-Y."/>
        </authorList>
    </citation>
    <scope>NUCLEOTIDE SEQUENCE [LARGE SCALE GENOMIC DNA]</scope>
    <source>
        <strain evidence="10 11">YIM 101269</strain>
    </source>
</reference>
<dbReference type="GO" id="GO:0003677">
    <property type="term" value="F:DNA binding"/>
    <property type="evidence" value="ECO:0007669"/>
    <property type="project" value="UniProtKB-KW"/>
</dbReference>
<proteinExistence type="inferred from homology"/>
<evidence type="ECO:0000256" key="1">
    <source>
        <dbReference type="ARBA" id="ARBA00010641"/>
    </source>
</evidence>
<dbReference type="InterPro" id="IPR013249">
    <property type="entry name" value="RNA_pol_sigma70_r4_t2"/>
</dbReference>
<name>A0A553JWZ8_9ACTN</name>
<gene>
    <name evidence="10" type="ORF">FOJ82_14055</name>
</gene>
<dbReference type="InterPro" id="IPR013325">
    <property type="entry name" value="RNA_pol_sigma_r2"/>
</dbReference>
<feature type="region of interest" description="Disordered" evidence="7">
    <location>
        <begin position="95"/>
        <end position="118"/>
    </location>
</feature>
<dbReference type="Pfam" id="PF08281">
    <property type="entry name" value="Sigma70_r4_2"/>
    <property type="match status" value="1"/>
</dbReference>
<dbReference type="Proteomes" id="UP000317638">
    <property type="component" value="Unassembled WGS sequence"/>
</dbReference>
<dbReference type="EMBL" id="VKKG01000006">
    <property type="protein sequence ID" value="TRY16978.1"/>
    <property type="molecule type" value="Genomic_DNA"/>
</dbReference>
<dbReference type="InterPro" id="IPR007627">
    <property type="entry name" value="RNA_pol_sigma70_r2"/>
</dbReference>
<dbReference type="SUPFAM" id="SSF88946">
    <property type="entry name" value="Sigma2 domain of RNA polymerase sigma factors"/>
    <property type="match status" value="1"/>
</dbReference>
<dbReference type="GO" id="GO:0006950">
    <property type="term" value="P:response to stress"/>
    <property type="evidence" value="ECO:0007669"/>
    <property type="project" value="UniProtKB-ARBA"/>
</dbReference>
<dbReference type="InterPro" id="IPR036388">
    <property type="entry name" value="WH-like_DNA-bd_sf"/>
</dbReference>
<evidence type="ECO:0000313" key="10">
    <source>
        <dbReference type="EMBL" id="TRY16978.1"/>
    </source>
</evidence>
<dbReference type="OrthoDB" id="5243766at2"/>
<evidence type="ECO:0000256" key="2">
    <source>
        <dbReference type="ARBA" id="ARBA00023015"/>
    </source>
</evidence>
<dbReference type="AlphaFoldDB" id="A0A553JWZ8"/>
<evidence type="ECO:0000256" key="7">
    <source>
        <dbReference type="SAM" id="MobiDB-lite"/>
    </source>
</evidence>
<dbReference type="InterPro" id="IPR039425">
    <property type="entry name" value="RNA_pol_sigma-70-like"/>
</dbReference>
<organism evidence="10 11">
    <name type="scientific">Tessaracoccus rhinocerotis</name>
    <dbReference type="NCBI Taxonomy" id="1689449"/>
    <lineage>
        <taxon>Bacteria</taxon>
        <taxon>Bacillati</taxon>
        <taxon>Actinomycetota</taxon>
        <taxon>Actinomycetes</taxon>
        <taxon>Propionibacteriales</taxon>
        <taxon>Propionibacteriaceae</taxon>
        <taxon>Tessaracoccus</taxon>
    </lineage>
</organism>
<evidence type="ECO:0000256" key="5">
    <source>
        <dbReference type="ARBA" id="ARBA00023163"/>
    </source>
</evidence>
<evidence type="ECO:0000256" key="4">
    <source>
        <dbReference type="ARBA" id="ARBA00023125"/>
    </source>
</evidence>
<dbReference type="SUPFAM" id="SSF88659">
    <property type="entry name" value="Sigma3 and sigma4 domains of RNA polymerase sigma factors"/>
    <property type="match status" value="1"/>
</dbReference>
<evidence type="ECO:0000313" key="11">
    <source>
        <dbReference type="Proteomes" id="UP000317638"/>
    </source>
</evidence>
<evidence type="ECO:0000256" key="6">
    <source>
        <dbReference type="RuleBase" id="RU000716"/>
    </source>
</evidence>
<keyword evidence="4 6" id="KW-0238">DNA-binding</keyword>